<dbReference type="Proteomes" id="UP001221189">
    <property type="component" value="Unassembled WGS sequence"/>
</dbReference>
<organism evidence="1 2">
    <name type="scientific">Roseateles albus</name>
    <dbReference type="NCBI Taxonomy" id="2987525"/>
    <lineage>
        <taxon>Bacteria</taxon>
        <taxon>Pseudomonadati</taxon>
        <taxon>Pseudomonadota</taxon>
        <taxon>Betaproteobacteria</taxon>
        <taxon>Burkholderiales</taxon>
        <taxon>Sphaerotilaceae</taxon>
        <taxon>Roseateles</taxon>
    </lineage>
</organism>
<dbReference type="RefSeq" id="WP_273599025.1">
    <property type="nucleotide sequence ID" value="NZ_JAQQXT010000002.1"/>
</dbReference>
<dbReference type="InterPro" id="IPR011990">
    <property type="entry name" value="TPR-like_helical_dom_sf"/>
</dbReference>
<evidence type="ECO:0000313" key="2">
    <source>
        <dbReference type="Proteomes" id="UP001221189"/>
    </source>
</evidence>
<comment type="caution">
    <text evidence="1">The sequence shown here is derived from an EMBL/GenBank/DDBJ whole genome shotgun (WGS) entry which is preliminary data.</text>
</comment>
<dbReference type="EMBL" id="JAQQXT010000002">
    <property type="protein sequence ID" value="MDC8770595.1"/>
    <property type="molecule type" value="Genomic_DNA"/>
</dbReference>
<evidence type="ECO:0000313" key="1">
    <source>
        <dbReference type="EMBL" id="MDC8770595.1"/>
    </source>
</evidence>
<keyword evidence="2" id="KW-1185">Reference proteome</keyword>
<protein>
    <recommendedName>
        <fullName evidence="3">Tetratricopeptide repeat protein</fullName>
    </recommendedName>
</protein>
<reference evidence="1 2" key="1">
    <citation type="submission" date="2022-10" db="EMBL/GenBank/DDBJ databases">
        <title>Paucibacter sp. hw1 Genome sequencing.</title>
        <authorList>
            <person name="Park S."/>
        </authorList>
    </citation>
    <scope>NUCLEOTIDE SEQUENCE [LARGE SCALE GENOMIC DNA]</scope>
    <source>
        <strain evidence="2">hw1</strain>
    </source>
</reference>
<evidence type="ECO:0008006" key="3">
    <source>
        <dbReference type="Google" id="ProtNLM"/>
    </source>
</evidence>
<accession>A0ABT5KC69</accession>
<name>A0ABT5KC69_9BURK</name>
<gene>
    <name evidence="1" type="ORF">PRZ03_03340</name>
</gene>
<sequence>MGTKSMQPTALEKAFGELQKQLDAEQFDAGLAALERLLAQLPADLDEGQRELKYRLLNARVAALTKLDRFDQVLHDCAAMLDLISVDQASAQRAGVMTQLSFAQANLLMPEQALRAAHVALQDGLQLHNNLLTAQALERLAMVYLSMGDGDAALTLMFEALGHMDQHKSDYERIRRYSNAMHLICSLYDAYIDAEKFDAAAAVLERANSFNEPAAALAPDVASQYIVCMWRANQARWHRRCGRRQMARGAFLDLEQRAAANAWHAIRRPVLLELALMEEGECRPQEALKLLAAVFDGAELRVRDVVALPALRAQQRCFRATGQVEQAAAAAAQWESRQTARRQAVRQAELQLPGLDQRILTSLAAAESARLDEVVRQLRERRRQGAGLSLLDHQWMAPSTST</sequence>
<proteinExistence type="predicted"/>
<dbReference type="Gene3D" id="1.25.40.10">
    <property type="entry name" value="Tetratricopeptide repeat domain"/>
    <property type="match status" value="1"/>
</dbReference>